<protein>
    <submittedName>
        <fullName evidence="2">Uncharacterized protein</fullName>
    </submittedName>
</protein>
<reference evidence="2" key="1">
    <citation type="submission" date="2022-11" db="UniProtKB">
        <authorList>
            <consortium name="WormBaseParasite"/>
        </authorList>
    </citation>
    <scope>IDENTIFICATION</scope>
</reference>
<dbReference type="WBParaSite" id="PDA_v2.g9804.t1">
    <property type="protein sequence ID" value="PDA_v2.g9804.t1"/>
    <property type="gene ID" value="PDA_v2.g9804"/>
</dbReference>
<proteinExistence type="predicted"/>
<evidence type="ECO:0000313" key="1">
    <source>
        <dbReference type="Proteomes" id="UP000887578"/>
    </source>
</evidence>
<sequence length="153" mass="17493">MKRNGDDTLLDVTATESTCFSHVVSDLKFTRNNIIDLCQKVLVADLQLAVSLIFYLPDEFDVKLIKELFSWAISNQNSRVVFYVSRLAQMVAFVTKDAHSRYTIFESYRGAWWSRRLAHEGITSQNVNVLLTVHADFISSIGSLLLYKEYCDA</sequence>
<dbReference type="AlphaFoldDB" id="A0A914R583"/>
<accession>A0A914R583</accession>
<dbReference type="Proteomes" id="UP000887578">
    <property type="component" value="Unplaced"/>
</dbReference>
<organism evidence="1 2">
    <name type="scientific">Panagrolaimus davidi</name>
    <dbReference type="NCBI Taxonomy" id="227884"/>
    <lineage>
        <taxon>Eukaryota</taxon>
        <taxon>Metazoa</taxon>
        <taxon>Ecdysozoa</taxon>
        <taxon>Nematoda</taxon>
        <taxon>Chromadorea</taxon>
        <taxon>Rhabditida</taxon>
        <taxon>Tylenchina</taxon>
        <taxon>Panagrolaimomorpha</taxon>
        <taxon>Panagrolaimoidea</taxon>
        <taxon>Panagrolaimidae</taxon>
        <taxon>Panagrolaimus</taxon>
    </lineage>
</organism>
<evidence type="ECO:0000313" key="2">
    <source>
        <dbReference type="WBParaSite" id="PDA_v2.g9804.t1"/>
    </source>
</evidence>
<name>A0A914R583_9BILA</name>
<keyword evidence="1" id="KW-1185">Reference proteome</keyword>